<evidence type="ECO:0000313" key="2">
    <source>
        <dbReference type="Proteomes" id="UP000190961"/>
    </source>
</evidence>
<sequence length="474" mass="53329">MKVIHMEYWVTNMKLFIAMRMRKNNQLRSVLFAIGVVILMAACDNEYEPIFNETTDERVQEALTEYNTLLRSAPHGWKAMLYTKAGGGYFYYFDFNENGTVNMVSDFNETSAAQPMDGTWVLKALQKPTLTFDTYSYIHLPADPDGNVNGGTSGEGLLSDFEFTFVRVSGDSIIMKGLKHSTELYLLKATEQETSRILEDGIEDVLQSTTVYLEDNTGLKLLLPNNTTVPLAIDVGSKLFAAQYLSSDESKIETFISPFTFSLDGIVLKSPVTIGAYSFRELFWNEDKGLYTVQLSNPVDLVNDTEPYFFHPATPLHSVIGRTYKRALMPENPGVNRLPGQSDAFIEAYNEAAGSLLIGPYALTLQEMSYVFDPVNKLMYYDVVIAQTRNGVTSRFLAKFVYEYEVNDTGDVKFTAIGSNDNAQVISFDLRVILQHFDKDTFKLEYIAGGFQLIGGFYSQKSPEYSFSGYLLNQ</sequence>
<reference evidence="1 2" key="1">
    <citation type="submission" date="2017-02" db="EMBL/GenBank/DDBJ databases">
        <authorList>
            <person name="Peterson S.W."/>
        </authorList>
    </citation>
    <scope>NUCLEOTIDE SEQUENCE [LARGE SCALE GENOMIC DNA]</scope>
    <source>
        <strain evidence="1 2">DSM 25262</strain>
    </source>
</reference>
<dbReference type="AlphaFoldDB" id="A0A1T5M7M6"/>
<evidence type="ECO:0000313" key="1">
    <source>
        <dbReference type="EMBL" id="SKC84241.1"/>
    </source>
</evidence>
<gene>
    <name evidence="1" type="ORF">SAMN05660236_4723</name>
</gene>
<accession>A0A1T5M7M6</accession>
<organism evidence="1 2">
    <name type="scientific">Ohtaekwangia koreensis</name>
    <dbReference type="NCBI Taxonomy" id="688867"/>
    <lineage>
        <taxon>Bacteria</taxon>
        <taxon>Pseudomonadati</taxon>
        <taxon>Bacteroidota</taxon>
        <taxon>Cytophagia</taxon>
        <taxon>Cytophagales</taxon>
        <taxon>Fulvivirgaceae</taxon>
        <taxon>Ohtaekwangia</taxon>
    </lineage>
</organism>
<proteinExistence type="predicted"/>
<dbReference type="EMBL" id="FUZU01000003">
    <property type="protein sequence ID" value="SKC84241.1"/>
    <property type="molecule type" value="Genomic_DNA"/>
</dbReference>
<dbReference type="Pfam" id="PF14135">
    <property type="entry name" value="DUF4302"/>
    <property type="match status" value="1"/>
</dbReference>
<evidence type="ECO:0008006" key="3">
    <source>
        <dbReference type="Google" id="ProtNLM"/>
    </source>
</evidence>
<keyword evidence="2" id="KW-1185">Reference proteome</keyword>
<protein>
    <recommendedName>
        <fullName evidence="3">DUF4302 domain-containing protein</fullName>
    </recommendedName>
</protein>
<dbReference type="InterPro" id="IPR025396">
    <property type="entry name" value="DUF4302"/>
</dbReference>
<dbReference type="Proteomes" id="UP000190961">
    <property type="component" value="Unassembled WGS sequence"/>
</dbReference>
<dbReference type="STRING" id="688867.SAMN05660236_4723"/>
<name>A0A1T5M7M6_9BACT</name>